<dbReference type="EMBL" id="DXCF01000019">
    <property type="protein sequence ID" value="HIZ09527.1"/>
    <property type="molecule type" value="Genomic_DNA"/>
</dbReference>
<evidence type="ECO:0000259" key="1">
    <source>
        <dbReference type="PROSITE" id="PS50995"/>
    </source>
</evidence>
<gene>
    <name evidence="2" type="ORF">H9726_03455</name>
</gene>
<dbReference type="PROSITE" id="PS50995">
    <property type="entry name" value="HTH_MARR_2"/>
    <property type="match status" value="1"/>
</dbReference>
<dbReference type="InterPro" id="IPR039422">
    <property type="entry name" value="MarR/SlyA-like"/>
</dbReference>
<dbReference type="GO" id="GO:0003700">
    <property type="term" value="F:DNA-binding transcription factor activity"/>
    <property type="evidence" value="ECO:0007669"/>
    <property type="project" value="InterPro"/>
</dbReference>
<dbReference type="Gene3D" id="1.10.10.10">
    <property type="entry name" value="Winged helix-like DNA-binding domain superfamily/Winged helix DNA-binding domain"/>
    <property type="match status" value="1"/>
</dbReference>
<evidence type="ECO:0000313" key="2">
    <source>
        <dbReference type="EMBL" id="HIZ09527.1"/>
    </source>
</evidence>
<reference evidence="2" key="2">
    <citation type="submission" date="2021-04" db="EMBL/GenBank/DDBJ databases">
        <authorList>
            <person name="Gilroy R."/>
        </authorList>
    </citation>
    <scope>NUCLEOTIDE SEQUENCE</scope>
    <source>
        <strain evidence="2">CHK192-19661</strain>
    </source>
</reference>
<dbReference type="SMART" id="SM00347">
    <property type="entry name" value="HTH_MARR"/>
    <property type="match status" value="1"/>
</dbReference>
<dbReference type="GO" id="GO:0006950">
    <property type="term" value="P:response to stress"/>
    <property type="evidence" value="ECO:0007669"/>
    <property type="project" value="TreeGrafter"/>
</dbReference>
<dbReference type="PANTHER" id="PTHR33164:SF89">
    <property type="entry name" value="MARR FAMILY REGULATORY PROTEIN"/>
    <property type="match status" value="1"/>
</dbReference>
<dbReference type="Proteomes" id="UP000824025">
    <property type="component" value="Unassembled WGS sequence"/>
</dbReference>
<dbReference type="PANTHER" id="PTHR33164">
    <property type="entry name" value="TRANSCRIPTIONAL REGULATOR, MARR FAMILY"/>
    <property type="match status" value="1"/>
</dbReference>
<dbReference type="InterPro" id="IPR000835">
    <property type="entry name" value="HTH_MarR-typ"/>
</dbReference>
<feature type="domain" description="HTH marR-type" evidence="1">
    <location>
        <begin position="1"/>
        <end position="139"/>
    </location>
</feature>
<organism evidence="2 3">
    <name type="scientific">Candidatus Borkfalkia avicola</name>
    <dbReference type="NCBI Taxonomy" id="2838503"/>
    <lineage>
        <taxon>Bacteria</taxon>
        <taxon>Bacillati</taxon>
        <taxon>Bacillota</taxon>
        <taxon>Clostridia</taxon>
        <taxon>Christensenellales</taxon>
        <taxon>Christensenellaceae</taxon>
        <taxon>Candidatus Borkfalkia</taxon>
    </lineage>
</organism>
<reference evidence="2" key="1">
    <citation type="journal article" date="2021" name="PeerJ">
        <title>Extensive microbial diversity within the chicken gut microbiome revealed by metagenomics and culture.</title>
        <authorList>
            <person name="Gilroy R."/>
            <person name="Ravi A."/>
            <person name="Getino M."/>
            <person name="Pursley I."/>
            <person name="Horton D.L."/>
            <person name="Alikhan N.F."/>
            <person name="Baker D."/>
            <person name="Gharbi K."/>
            <person name="Hall N."/>
            <person name="Watson M."/>
            <person name="Adriaenssens E.M."/>
            <person name="Foster-Nyarko E."/>
            <person name="Jarju S."/>
            <person name="Secka A."/>
            <person name="Antonio M."/>
            <person name="Oren A."/>
            <person name="Chaudhuri R.R."/>
            <person name="La Ragione R."/>
            <person name="Hildebrand F."/>
            <person name="Pallen M.J."/>
        </authorList>
    </citation>
    <scope>NUCLEOTIDE SEQUENCE</scope>
    <source>
        <strain evidence="2">CHK192-19661</strain>
    </source>
</reference>
<dbReference type="Pfam" id="PF12802">
    <property type="entry name" value="MarR_2"/>
    <property type="match status" value="1"/>
</dbReference>
<evidence type="ECO:0000313" key="3">
    <source>
        <dbReference type="Proteomes" id="UP000824025"/>
    </source>
</evidence>
<protein>
    <submittedName>
        <fullName evidence="2">MarR family winged helix-turn-helix transcriptional regulator</fullName>
    </submittedName>
</protein>
<dbReference type="InterPro" id="IPR036388">
    <property type="entry name" value="WH-like_DNA-bd_sf"/>
</dbReference>
<accession>A0A9D2D6G6</accession>
<sequence length="143" mass="16425">MNGLSEIMQEYNRQWQKCSALYKQWAEGMGVTYHELLALTTLAGAEACTPKMIAEQWSLPKQTVHSVLRSFMKRGWVVLAALREDGRGRRILLTEKGNGALVRIIGALDRRERAVLRRFGEENARRLIALTELFNRCFAEEEE</sequence>
<name>A0A9D2D6G6_9FIRM</name>
<proteinExistence type="predicted"/>
<comment type="caution">
    <text evidence="2">The sequence shown here is derived from an EMBL/GenBank/DDBJ whole genome shotgun (WGS) entry which is preliminary data.</text>
</comment>
<dbReference type="InterPro" id="IPR036390">
    <property type="entry name" value="WH_DNA-bd_sf"/>
</dbReference>
<dbReference type="SUPFAM" id="SSF46785">
    <property type="entry name" value="Winged helix' DNA-binding domain"/>
    <property type="match status" value="1"/>
</dbReference>
<dbReference type="AlphaFoldDB" id="A0A9D2D6G6"/>